<dbReference type="Pfam" id="PF03372">
    <property type="entry name" value="Exo_endo_phos"/>
    <property type="match status" value="1"/>
</dbReference>
<dbReference type="Proteomes" id="UP001501475">
    <property type="component" value="Unassembled WGS sequence"/>
</dbReference>
<organism evidence="2 3">
    <name type="scientific">Nostocoides vanveenii</name>
    <dbReference type="NCBI Taxonomy" id="330835"/>
    <lineage>
        <taxon>Bacteria</taxon>
        <taxon>Bacillati</taxon>
        <taxon>Actinomycetota</taxon>
        <taxon>Actinomycetes</taxon>
        <taxon>Micrococcales</taxon>
        <taxon>Intrasporangiaceae</taxon>
        <taxon>Nostocoides</taxon>
    </lineage>
</organism>
<dbReference type="RefSeq" id="WP_344068291.1">
    <property type="nucleotide sequence ID" value="NZ_BAAAPN010000099.1"/>
</dbReference>
<evidence type="ECO:0000259" key="1">
    <source>
        <dbReference type="Pfam" id="PF03372"/>
    </source>
</evidence>
<gene>
    <name evidence="2" type="ORF">GCM10009810_33160</name>
</gene>
<sequence>MTPSLRTLNISRPPRERARDLLAYLWQCEEEVLVLTETGWGAGTALIEDVCRAAGFATFSSLREPAGARRAGVDATSLGVLVVDRGAGLTRLDVPGPSMLAERVLVAQVPDGVGPGAEPVRLVAVYGAASDPVRYANAVQRQRKRDWLLAFLTWLSELPPAPTILVGDLNIVAPGHVDRLLYVLGEERTAYGLLTGGLGYRDPLAGDPEPTWVDHSGAACRYDYALTTAPLPVGECAIDHAPRLAGLTDHAALAWRTPG</sequence>
<evidence type="ECO:0000313" key="3">
    <source>
        <dbReference type="Proteomes" id="UP001501475"/>
    </source>
</evidence>
<name>A0ABP4XBR0_9MICO</name>
<reference evidence="3" key="1">
    <citation type="journal article" date="2019" name="Int. J. Syst. Evol. Microbiol.">
        <title>The Global Catalogue of Microorganisms (GCM) 10K type strain sequencing project: providing services to taxonomists for standard genome sequencing and annotation.</title>
        <authorList>
            <consortium name="The Broad Institute Genomics Platform"/>
            <consortium name="The Broad Institute Genome Sequencing Center for Infectious Disease"/>
            <person name="Wu L."/>
            <person name="Ma J."/>
        </authorList>
    </citation>
    <scope>NUCLEOTIDE SEQUENCE [LARGE SCALE GENOMIC DNA]</scope>
    <source>
        <strain evidence="3">JCM 15591</strain>
    </source>
</reference>
<feature type="domain" description="Endonuclease/exonuclease/phosphatase" evidence="1">
    <location>
        <begin position="20"/>
        <end position="242"/>
    </location>
</feature>
<keyword evidence="3" id="KW-1185">Reference proteome</keyword>
<dbReference type="EMBL" id="BAAAPN010000099">
    <property type="protein sequence ID" value="GAA1773382.1"/>
    <property type="molecule type" value="Genomic_DNA"/>
</dbReference>
<proteinExistence type="predicted"/>
<comment type="caution">
    <text evidence="2">The sequence shown here is derived from an EMBL/GenBank/DDBJ whole genome shotgun (WGS) entry which is preliminary data.</text>
</comment>
<dbReference type="InterPro" id="IPR036691">
    <property type="entry name" value="Endo/exonu/phosph_ase_sf"/>
</dbReference>
<evidence type="ECO:0000313" key="2">
    <source>
        <dbReference type="EMBL" id="GAA1773382.1"/>
    </source>
</evidence>
<dbReference type="SUPFAM" id="SSF56219">
    <property type="entry name" value="DNase I-like"/>
    <property type="match status" value="1"/>
</dbReference>
<accession>A0ABP4XBR0</accession>
<protein>
    <recommendedName>
        <fullName evidence="1">Endonuclease/exonuclease/phosphatase domain-containing protein</fullName>
    </recommendedName>
</protein>
<dbReference type="InterPro" id="IPR005135">
    <property type="entry name" value="Endo/exonuclease/phosphatase"/>
</dbReference>
<dbReference type="Gene3D" id="3.60.10.10">
    <property type="entry name" value="Endonuclease/exonuclease/phosphatase"/>
    <property type="match status" value="1"/>
</dbReference>